<dbReference type="InterPro" id="IPR000150">
    <property type="entry name" value="Cof"/>
</dbReference>
<dbReference type="PANTHER" id="PTHR10000">
    <property type="entry name" value="PHOSPHOSERINE PHOSPHATASE"/>
    <property type="match status" value="1"/>
</dbReference>
<dbReference type="NCBIfam" id="TIGR00099">
    <property type="entry name" value="Cof-subfamily"/>
    <property type="match status" value="1"/>
</dbReference>
<dbReference type="SFLD" id="SFLDS00003">
    <property type="entry name" value="Haloacid_Dehalogenase"/>
    <property type="match status" value="1"/>
</dbReference>
<dbReference type="Gene3D" id="3.30.1240.10">
    <property type="match status" value="1"/>
</dbReference>
<dbReference type="Gene3D" id="3.40.50.1000">
    <property type="entry name" value="HAD superfamily/HAD-like"/>
    <property type="match status" value="1"/>
</dbReference>
<accession>A0A9D1DZH9</accession>
<dbReference type="PANTHER" id="PTHR10000:SF25">
    <property type="entry name" value="PHOSPHATASE YKRA-RELATED"/>
    <property type="match status" value="1"/>
</dbReference>
<dbReference type="AlphaFoldDB" id="A0A9D1DZH9"/>
<dbReference type="InterPro" id="IPR006379">
    <property type="entry name" value="HAD-SF_hydro_IIB"/>
</dbReference>
<dbReference type="GO" id="GO:0016791">
    <property type="term" value="F:phosphatase activity"/>
    <property type="evidence" value="ECO:0007669"/>
    <property type="project" value="TreeGrafter"/>
</dbReference>
<dbReference type="InterPro" id="IPR036412">
    <property type="entry name" value="HAD-like_sf"/>
</dbReference>
<keyword evidence="1" id="KW-0378">Hydrolase</keyword>
<dbReference type="SUPFAM" id="SSF56784">
    <property type="entry name" value="HAD-like"/>
    <property type="match status" value="1"/>
</dbReference>
<name>A0A9D1DZH9_9FIRM</name>
<dbReference type="EMBL" id="DVHA01000315">
    <property type="protein sequence ID" value="HIR61832.1"/>
    <property type="molecule type" value="Genomic_DNA"/>
</dbReference>
<dbReference type="GO" id="GO:0005829">
    <property type="term" value="C:cytosol"/>
    <property type="evidence" value="ECO:0007669"/>
    <property type="project" value="TreeGrafter"/>
</dbReference>
<proteinExistence type="predicted"/>
<evidence type="ECO:0000313" key="1">
    <source>
        <dbReference type="EMBL" id="HIR61832.1"/>
    </source>
</evidence>
<dbReference type="NCBIfam" id="TIGR01484">
    <property type="entry name" value="HAD-SF-IIB"/>
    <property type="match status" value="1"/>
</dbReference>
<dbReference type="InterPro" id="IPR023214">
    <property type="entry name" value="HAD_sf"/>
</dbReference>
<dbReference type="Proteomes" id="UP000824241">
    <property type="component" value="Unassembled WGS sequence"/>
</dbReference>
<gene>
    <name evidence="1" type="ORF">IAB37_09690</name>
</gene>
<dbReference type="GO" id="GO:0000287">
    <property type="term" value="F:magnesium ion binding"/>
    <property type="evidence" value="ECO:0007669"/>
    <property type="project" value="TreeGrafter"/>
</dbReference>
<sequence>MEKSIIFFDVDGTLVVGGPREYIPDSAVRAIRSAREKGHLCYLCTGRSAAELYPFILDVGFDGVIGAGGSYVQIGEQMLYHHVIDGESLRLLREYFDSHGFDYYLESNDGLFGSENLIPRLEHMLYGDWEHDPAARRRKEAGSDFIDQIRPIPDSPVPYNKASFLENPDIPWEEIERVFGDTFTIIRHTVPAFGENSGELTVPNSDKAYAIDTLIQHLGISRENTYAFGDGMNDALMIQYVAHGIAMGNAKEGLKQIADEITANAEDDGIYLSMKKYGLCE</sequence>
<reference evidence="1" key="1">
    <citation type="submission" date="2020-10" db="EMBL/GenBank/DDBJ databases">
        <authorList>
            <person name="Gilroy R."/>
        </authorList>
    </citation>
    <scope>NUCLEOTIDE SEQUENCE</scope>
    <source>
        <strain evidence="1">CHK189-12415</strain>
    </source>
</reference>
<dbReference type="Pfam" id="PF08282">
    <property type="entry name" value="Hydrolase_3"/>
    <property type="match status" value="1"/>
</dbReference>
<comment type="caution">
    <text evidence="1">The sequence shown here is derived from an EMBL/GenBank/DDBJ whole genome shotgun (WGS) entry which is preliminary data.</text>
</comment>
<reference evidence="1" key="2">
    <citation type="journal article" date="2021" name="PeerJ">
        <title>Extensive microbial diversity within the chicken gut microbiome revealed by metagenomics and culture.</title>
        <authorList>
            <person name="Gilroy R."/>
            <person name="Ravi A."/>
            <person name="Getino M."/>
            <person name="Pursley I."/>
            <person name="Horton D.L."/>
            <person name="Alikhan N.F."/>
            <person name="Baker D."/>
            <person name="Gharbi K."/>
            <person name="Hall N."/>
            <person name="Watson M."/>
            <person name="Adriaenssens E.M."/>
            <person name="Foster-Nyarko E."/>
            <person name="Jarju S."/>
            <person name="Secka A."/>
            <person name="Antonio M."/>
            <person name="Oren A."/>
            <person name="Chaudhuri R.R."/>
            <person name="La Ragione R."/>
            <person name="Hildebrand F."/>
            <person name="Pallen M.J."/>
        </authorList>
    </citation>
    <scope>NUCLEOTIDE SEQUENCE</scope>
    <source>
        <strain evidence="1">CHK189-12415</strain>
    </source>
</reference>
<dbReference type="PROSITE" id="PS01229">
    <property type="entry name" value="COF_2"/>
    <property type="match status" value="1"/>
</dbReference>
<protein>
    <submittedName>
        <fullName evidence="1">Cof-type HAD-IIB family hydrolase</fullName>
    </submittedName>
</protein>
<evidence type="ECO:0000313" key="2">
    <source>
        <dbReference type="Proteomes" id="UP000824241"/>
    </source>
</evidence>
<organism evidence="1 2">
    <name type="scientific">Candidatus Faecivivens stercoravium</name>
    <dbReference type="NCBI Taxonomy" id="2840803"/>
    <lineage>
        <taxon>Bacteria</taxon>
        <taxon>Bacillati</taxon>
        <taxon>Bacillota</taxon>
        <taxon>Clostridia</taxon>
        <taxon>Eubacteriales</taxon>
        <taxon>Oscillospiraceae</taxon>
        <taxon>Oscillospiraceae incertae sedis</taxon>
        <taxon>Candidatus Faecivivens</taxon>
    </lineage>
</organism>
<dbReference type="SFLD" id="SFLDG01140">
    <property type="entry name" value="C2.B:_Phosphomannomutase_and_P"/>
    <property type="match status" value="1"/>
</dbReference>